<keyword evidence="1" id="KW-0472">Membrane</keyword>
<feature type="transmembrane region" description="Helical" evidence="1">
    <location>
        <begin position="95"/>
        <end position="121"/>
    </location>
</feature>
<dbReference type="EMBL" id="PYGC01000011">
    <property type="protein sequence ID" value="PSK81127.1"/>
    <property type="molecule type" value="Genomic_DNA"/>
</dbReference>
<dbReference type="RefSeq" id="WP_106543441.1">
    <property type="nucleotide sequence ID" value="NZ_BLAU01000001.1"/>
</dbReference>
<feature type="transmembrane region" description="Helical" evidence="1">
    <location>
        <begin position="216"/>
        <end position="234"/>
    </location>
</feature>
<accession>A0A2P8C862</accession>
<sequence length="240" mass="27435">MISIEIKLFKNKKQILPAAVLLLALLFLAFFEYWFGAGDKQLNGAALAEFVSIRASQSTLPALFFLFWVLQRTVHLINTGYYKMLLVNGWPRHQLFLYSILQVSLYALSFLLPNFICYAVLSFFYSTNPLQLLLNTDYNALISQFLYLTATGFIALTIAFWRPSPVMALPLLVYWLLEGWVVNIIHRKLESDAGNFLPLQAIKQTISENLLGTPQIAMIAAYSLLFLLILHLSIQKRMFV</sequence>
<reference evidence="3 4" key="1">
    <citation type="submission" date="2018-03" db="EMBL/GenBank/DDBJ databases">
        <title>Genomic Encyclopedia of Archaeal and Bacterial Type Strains, Phase II (KMG-II): from individual species to whole genera.</title>
        <authorList>
            <person name="Goeker M."/>
        </authorList>
    </citation>
    <scope>NUCLEOTIDE SEQUENCE [LARGE SCALE GENOMIC DNA]</scope>
    <source>
        <strain evidence="3 4">DSM 27267</strain>
    </source>
</reference>
<evidence type="ECO:0000313" key="5">
    <source>
        <dbReference type="Proteomes" id="UP000396862"/>
    </source>
</evidence>
<dbReference type="AlphaFoldDB" id="A0A2P8C862"/>
<evidence type="ECO:0000256" key="1">
    <source>
        <dbReference type="SAM" id="Phobius"/>
    </source>
</evidence>
<proteinExistence type="predicted"/>
<dbReference type="Proteomes" id="UP000240621">
    <property type="component" value="Unassembled WGS sequence"/>
</dbReference>
<evidence type="ECO:0000313" key="4">
    <source>
        <dbReference type="Proteomes" id="UP000240621"/>
    </source>
</evidence>
<keyword evidence="1" id="KW-1133">Transmembrane helix</keyword>
<feature type="transmembrane region" description="Helical" evidence="1">
    <location>
        <begin position="15"/>
        <end position="35"/>
    </location>
</feature>
<evidence type="ECO:0000313" key="3">
    <source>
        <dbReference type="EMBL" id="PSK81127.1"/>
    </source>
</evidence>
<dbReference type="Proteomes" id="UP000396862">
    <property type="component" value="Unassembled WGS sequence"/>
</dbReference>
<protein>
    <submittedName>
        <fullName evidence="3">Uncharacterized protein</fullName>
    </submittedName>
</protein>
<keyword evidence="5" id="KW-1185">Reference proteome</keyword>
<dbReference type="EMBL" id="BLAU01000001">
    <property type="protein sequence ID" value="GET22243.1"/>
    <property type="molecule type" value="Genomic_DNA"/>
</dbReference>
<organism evidence="3 4">
    <name type="scientific">Prolixibacter denitrificans</name>
    <dbReference type="NCBI Taxonomy" id="1541063"/>
    <lineage>
        <taxon>Bacteria</taxon>
        <taxon>Pseudomonadati</taxon>
        <taxon>Bacteroidota</taxon>
        <taxon>Bacteroidia</taxon>
        <taxon>Marinilabiliales</taxon>
        <taxon>Prolixibacteraceae</taxon>
        <taxon>Prolixibacter</taxon>
    </lineage>
</organism>
<keyword evidence="1" id="KW-0812">Transmembrane</keyword>
<feature type="transmembrane region" description="Helical" evidence="1">
    <location>
        <begin position="141"/>
        <end position="161"/>
    </location>
</feature>
<name>A0A2P8C862_9BACT</name>
<comment type="caution">
    <text evidence="3">The sequence shown here is derived from an EMBL/GenBank/DDBJ whole genome shotgun (WGS) entry which is preliminary data.</text>
</comment>
<evidence type="ECO:0000313" key="2">
    <source>
        <dbReference type="EMBL" id="GET22243.1"/>
    </source>
</evidence>
<feature type="transmembrane region" description="Helical" evidence="1">
    <location>
        <begin position="55"/>
        <end position="74"/>
    </location>
</feature>
<reference evidence="2 5" key="2">
    <citation type="submission" date="2019-10" db="EMBL/GenBank/DDBJ databases">
        <title>Prolixibacter strains distinguished by the presence of nitrate reductase genes were adept at nitrate-dependent anaerobic corrosion of metallic iron and carbon steel.</title>
        <authorList>
            <person name="Iino T."/>
            <person name="Shono N."/>
            <person name="Ito K."/>
            <person name="Nakamura R."/>
            <person name="Sueoka K."/>
            <person name="Harayama S."/>
            <person name="Ohkuma M."/>
        </authorList>
    </citation>
    <scope>NUCLEOTIDE SEQUENCE [LARGE SCALE GENOMIC DNA]</scope>
    <source>
        <strain evidence="2 5">MIC1-1</strain>
    </source>
</reference>
<gene>
    <name evidence="3" type="ORF">CLV93_111104</name>
    <name evidence="2" type="ORF">JCM18694_24890</name>
</gene>